<dbReference type="GO" id="GO:0009740">
    <property type="term" value="P:gibberellic acid mediated signaling pathway"/>
    <property type="evidence" value="ECO:0007669"/>
    <property type="project" value="TreeGrafter"/>
</dbReference>
<keyword evidence="1" id="KW-0479">Metal-binding</keyword>
<dbReference type="PROSITE" id="PS00028">
    <property type="entry name" value="ZINC_FINGER_C2H2_1"/>
    <property type="match status" value="1"/>
</dbReference>
<dbReference type="GO" id="GO:0008270">
    <property type="term" value="F:zinc ion binding"/>
    <property type="evidence" value="ECO:0007669"/>
    <property type="project" value="UniProtKB-KW"/>
</dbReference>
<feature type="compositionally biased region" description="Low complexity" evidence="2">
    <location>
        <begin position="43"/>
        <end position="53"/>
    </location>
</feature>
<dbReference type="PANTHER" id="PTHR46353">
    <property type="entry name" value="ZINC FINGER PROTEIN 5"/>
    <property type="match status" value="1"/>
</dbReference>
<feature type="compositionally biased region" description="Gly residues" evidence="2">
    <location>
        <begin position="54"/>
        <end position="64"/>
    </location>
</feature>
<keyword evidence="5" id="KW-1185">Reference proteome</keyword>
<organism evidence="4 5">
    <name type="scientific">Spirodela intermedia</name>
    <name type="common">Intermediate duckweed</name>
    <dbReference type="NCBI Taxonomy" id="51605"/>
    <lineage>
        <taxon>Eukaryota</taxon>
        <taxon>Viridiplantae</taxon>
        <taxon>Streptophyta</taxon>
        <taxon>Embryophyta</taxon>
        <taxon>Tracheophyta</taxon>
        <taxon>Spermatophyta</taxon>
        <taxon>Magnoliopsida</taxon>
        <taxon>Liliopsida</taxon>
        <taxon>Araceae</taxon>
        <taxon>Lemnoideae</taxon>
        <taxon>Spirodela</taxon>
    </lineage>
</organism>
<dbReference type="GO" id="GO:0005634">
    <property type="term" value="C:nucleus"/>
    <property type="evidence" value="ECO:0007669"/>
    <property type="project" value="TreeGrafter"/>
</dbReference>
<dbReference type="PROSITE" id="PS50157">
    <property type="entry name" value="ZINC_FINGER_C2H2_2"/>
    <property type="match status" value="1"/>
</dbReference>
<dbReference type="InterPro" id="IPR036236">
    <property type="entry name" value="Znf_C2H2_sf"/>
</dbReference>
<reference evidence="4" key="1">
    <citation type="submission" date="2020-02" db="EMBL/GenBank/DDBJ databases">
        <authorList>
            <person name="Scholz U."/>
            <person name="Mascher M."/>
            <person name="Fiebig A."/>
        </authorList>
    </citation>
    <scope>NUCLEOTIDE SEQUENCE</scope>
</reference>
<dbReference type="EMBL" id="LR746278">
    <property type="protein sequence ID" value="CAA7408411.1"/>
    <property type="molecule type" value="Genomic_DNA"/>
</dbReference>
<evidence type="ECO:0000313" key="4">
    <source>
        <dbReference type="EMBL" id="CAA7408411.1"/>
    </source>
</evidence>
<gene>
    <name evidence="4" type="ORF">SI8410_15019089</name>
</gene>
<keyword evidence="1" id="KW-0863">Zinc-finger</keyword>
<dbReference type="InterPro" id="IPR013087">
    <property type="entry name" value="Znf_C2H2_type"/>
</dbReference>
<accession>A0A7I8LEG5</accession>
<evidence type="ECO:0000313" key="5">
    <source>
        <dbReference type="Proteomes" id="UP000663760"/>
    </source>
</evidence>
<feature type="region of interest" description="Disordered" evidence="2">
    <location>
        <begin position="30"/>
        <end position="64"/>
    </location>
</feature>
<dbReference type="Proteomes" id="UP000663760">
    <property type="component" value="Chromosome 15"/>
</dbReference>
<dbReference type="SUPFAM" id="SSF57667">
    <property type="entry name" value="beta-beta-alpha zinc fingers"/>
    <property type="match status" value="1"/>
</dbReference>
<name>A0A7I8LEG5_SPIIN</name>
<dbReference type="GO" id="GO:0009736">
    <property type="term" value="P:cytokinin-activated signaling pathway"/>
    <property type="evidence" value="ECO:0007669"/>
    <property type="project" value="TreeGrafter"/>
</dbReference>
<evidence type="ECO:0000256" key="1">
    <source>
        <dbReference type="PROSITE-ProRule" id="PRU00042"/>
    </source>
</evidence>
<protein>
    <recommendedName>
        <fullName evidence="3">C2H2-type domain-containing protein</fullName>
    </recommendedName>
</protein>
<dbReference type="InterPro" id="IPR044299">
    <property type="entry name" value="GIS3/ZFP5/ZFP6"/>
</dbReference>
<dbReference type="FunFam" id="3.30.160.60:FF:002829">
    <property type="entry name" value="Zinc finger protein 6"/>
    <property type="match status" value="1"/>
</dbReference>
<proteinExistence type="predicted"/>
<feature type="region of interest" description="Disordered" evidence="2">
    <location>
        <begin position="196"/>
        <end position="216"/>
    </location>
</feature>
<evidence type="ECO:0000259" key="3">
    <source>
        <dbReference type="PROSITE" id="PS50157"/>
    </source>
</evidence>
<sequence>MAGIHCETKSATSSARMKLFGFHFTEEEDSYAGSSHGGGEDVSSVTSTTASTSGGRGAGAGGGGEGRKFECQYCCREFANSQALGGHQNAHKKERQQLKRAQLQAQAQHQAAAAAAVAAAHGAVFHRGSGLATAFPGSWVYHHRTASPAFHVSCGGGALPPAASLPSTAVYSYRGRHHSTAEATTAMVAPPVERAAPPPVSGRMSRGAAAATVDSGGGGGACGGDEVFGLDLHLRLAPAGP</sequence>
<keyword evidence="1" id="KW-0862">Zinc</keyword>
<dbReference type="AlphaFoldDB" id="A0A7I8LEG5"/>
<dbReference type="GO" id="GO:0003700">
    <property type="term" value="F:DNA-binding transcription factor activity"/>
    <property type="evidence" value="ECO:0007669"/>
    <property type="project" value="TreeGrafter"/>
</dbReference>
<dbReference type="GO" id="GO:0010090">
    <property type="term" value="P:trichome morphogenesis"/>
    <property type="evidence" value="ECO:0007669"/>
    <property type="project" value="InterPro"/>
</dbReference>
<dbReference type="OrthoDB" id="772256at2759"/>
<dbReference type="PANTHER" id="PTHR46353:SF9">
    <property type="entry name" value="ZINC FINGER PROTEIN GIS3"/>
    <property type="match status" value="1"/>
</dbReference>
<feature type="domain" description="C2H2-type" evidence="3">
    <location>
        <begin position="69"/>
        <end position="96"/>
    </location>
</feature>
<dbReference type="Gene3D" id="3.30.160.60">
    <property type="entry name" value="Classic Zinc Finger"/>
    <property type="match status" value="1"/>
</dbReference>
<dbReference type="GO" id="GO:0000976">
    <property type="term" value="F:transcription cis-regulatory region binding"/>
    <property type="evidence" value="ECO:0007669"/>
    <property type="project" value="TreeGrafter"/>
</dbReference>
<evidence type="ECO:0000256" key="2">
    <source>
        <dbReference type="SAM" id="MobiDB-lite"/>
    </source>
</evidence>